<dbReference type="AlphaFoldDB" id="A0AAX2H1I6"/>
<evidence type="ECO:0000313" key="3">
    <source>
        <dbReference type="Proteomes" id="UP000065822"/>
    </source>
</evidence>
<dbReference type="Proteomes" id="UP000065822">
    <property type="component" value="Chromosome"/>
</dbReference>
<organism evidence="2 4">
    <name type="scientific">Capnocytophaga haemolytica</name>
    <dbReference type="NCBI Taxonomy" id="45243"/>
    <lineage>
        <taxon>Bacteria</taxon>
        <taxon>Pseudomonadati</taxon>
        <taxon>Bacteroidota</taxon>
        <taxon>Flavobacteriia</taxon>
        <taxon>Flavobacteriales</taxon>
        <taxon>Flavobacteriaceae</taxon>
        <taxon>Capnocytophaga</taxon>
    </lineage>
</organism>
<reference evidence="2 4" key="2">
    <citation type="submission" date="2017-06" db="EMBL/GenBank/DDBJ databases">
        <authorList>
            <consortium name="Pathogen Informatics"/>
        </authorList>
    </citation>
    <scope>NUCLEOTIDE SEQUENCE [LARGE SCALE GENOMIC DNA]</scope>
    <source>
        <strain evidence="2 4">NCTC12947</strain>
    </source>
</reference>
<evidence type="ECO:0000313" key="2">
    <source>
        <dbReference type="EMBL" id="SNV15513.1"/>
    </source>
</evidence>
<evidence type="ECO:0000313" key="4">
    <source>
        <dbReference type="Proteomes" id="UP000215539"/>
    </source>
</evidence>
<sequence length="143" mass="16285">MGLSIVGLLTFSYKKDSSGDEGRVYDGKDAYMKLPLDYTKTDSRPLLSCNDFSKKQIENLNDELDKSIKKVESPRAKTVAAVIGLVTLPKVVPYGFEQSEYVGCWMKKGFFLEDYDDGKGEKYHPWGCMVKVSPNFPRMRYKD</sequence>
<gene>
    <name evidence="1" type="ORF">AXF12_10295</name>
    <name evidence="2" type="ORF">SAMEA44541418_02097</name>
</gene>
<protein>
    <submittedName>
        <fullName evidence="2">Uncharacterized protein</fullName>
    </submittedName>
</protein>
<dbReference type="EMBL" id="LT906449">
    <property type="protein sequence ID" value="SNV15513.1"/>
    <property type="molecule type" value="Genomic_DNA"/>
</dbReference>
<evidence type="ECO:0000313" key="1">
    <source>
        <dbReference type="EMBL" id="AMD85866.1"/>
    </source>
</evidence>
<accession>A0AAX2H1I6</accession>
<reference evidence="1 3" key="1">
    <citation type="submission" date="2016-02" db="EMBL/GenBank/DDBJ databases">
        <authorList>
            <person name="Holder M.E."/>
            <person name="Ajami N.J."/>
            <person name="Petrosino J.F."/>
        </authorList>
    </citation>
    <scope>NUCLEOTIDE SEQUENCE [LARGE SCALE GENOMIC DNA]</scope>
    <source>
        <strain evidence="1 3">CCUG 32990</strain>
    </source>
</reference>
<dbReference type="RefSeq" id="WP_066430859.1">
    <property type="nucleotide sequence ID" value="NZ_CP014227.1"/>
</dbReference>
<proteinExistence type="predicted"/>
<dbReference type="Proteomes" id="UP000215539">
    <property type="component" value="Chromosome 1"/>
</dbReference>
<dbReference type="KEGG" id="chg:AXF12_10295"/>
<name>A0AAX2H1I6_9FLAO</name>
<dbReference type="EMBL" id="CP014227">
    <property type="protein sequence ID" value="AMD85866.1"/>
    <property type="molecule type" value="Genomic_DNA"/>
</dbReference>
<keyword evidence="3" id="KW-1185">Reference proteome</keyword>